<dbReference type="AlphaFoldDB" id="A0A445AYS9"/>
<feature type="compositionally biased region" description="Acidic residues" evidence="1">
    <location>
        <begin position="213"/>
        <end position="224"/>
    </location>
</feature>
<organism evidence="3 4">
    <name type="scientific">Arachis hypogaea</name>
    <name type="common">Peanut</name>
    <dbReference type="NCBI Taxonomy" id="3818"/>
    <lineage>
        <taxon>Eukaryota</taxon>
        <taxon>Viridiplantae</taxon>
        <taxon>Streptophyta</taxon>
        <taxon>Embryophyta</taxon>
        <taxon>Tracheophyta</taxon>
        <taxon>Spermatophyta</taxon>
        <taxon>Magnoliopsida</taxon>
        <taxon>eudicotyledons</taxon>
        <taxon>Gunneridae</taxon>
        <taxon>Pentapetalae</taxon>
        <taxon>rosids</taxon>
        <taxon>fabids</taxon>
        <taxon>Fabales</taxon>
        <taxon>Fabaceae</taxon>
        <taxon>Papilionoideae</taxon>
        <taxon>50 kb inversion clade</taxon>
        <taxon>dalbergioids sensu lato</taxon>
        <taxon>Dalbergieae</taxon>
        <taxon>Pterocarpus clade</taxon>
        <taxon>Arachis</taxon>
    </lineage>
</organism>
<keyword evidence="4" id="KW-1185">Reference proteome</keyword>
<name>A0A445AYS9_ARAHY</name>
<accession>A0A445AYS9</accession>
<feature type="domain" description="PB1-like" evidence="2">
    <location>
        <begin position="3"/>
        <end position="103"/>
    </location>
</feature>
<feature type="region of interest" description="Disordered" evidence="1">
    <location>
        <begin position="142"/>
        <end position="256"/>
    </location>
</feature>
<reference evidence="3 4" key="1">
    <citation type="submission" date="2019-01" db="EMBL/GenBank/DDBJ databases">
        <title>Sequencing of cultivated peanut Arachis hypogaea provides insights into genome evolution and oil improvement.</title>
        <authorList>
            <person name="Chen X."/>
        </authorList>
    </citation>
    <scope>NUCLEOTIDE SEQUENCE [LARGE SCALE GENOMIC DNA]</scope>
    <source>
        <strain evidence="4">cv. Fuhuasheng</strain>
        <tissue evidence="3">Leaves</tissue>
    </source>
</reference>
<comment type="caution">
    <text evidence="3">The sequence shown here is derived from an EMBL/GenBank/DDBJ whole genome shotgun (WGS) entry which is preliminary data.</text>
</comment>
<dbReference type="Proteomes" id="UP000289738">
    <property type="component" value="Chromosome B01"/>
</dbReference>
<dbReference type="EMBL" id="SDMP01000011">
    <property type="protein sequence ID" value="RYR31594.1"/>
    <property type="molecule type" value="Genomic_DNA"/>
</dbReference>
<feature type="compositionally biased region" description="Acidic residues" evidence="1">
    <location>
        <begin position="171"/>
        <end position="193"/>
    </location>
</feature>
<sequence length="315" mass="34738">MVYINMRVHHGGAFGYEEGVFKYLNGQSTIIEDIDGDRWSVFEAYEELRQLGYLQANIATSWYKDPSLDDLETSLKMLKGDADAIEMCNIARLRDLVELYVVHDVDDVEPFLKVGYVDVGGVAEEGTEDGLGLVVFEGHGAEAAEASGKPNKGTEGGDEGDEFRVDGSGISDEDSEDPDEEEYEGDNGFDEDNSEPKEAIVGKGKGTGISQFSDEDGADSDELEIDHMIGGEEGDDDDAEDDADDVSDRGGEMFPVHKPLKDMSSYRWEVGTLYASRQEFKETVLAYAVHTARSIKFKKCDLVRVRAVCQKDCPF</sequence>
<proteinExistence type="predicted"/>
<evidence type="ECO:0000313" key="4">
    <source>
        <dbReference type="Proteomes" id="UP000289738"/>
    </source>
</evidence>
<dbReference type="Pfam" id="PF26130">
    <property type="entry name" value="PB1-like"/>
    <property type="match status" value="1"/>
</dbReference>
<protein>
    <recommendedName>
        <fullName evidence="2">PB1-like domain-containing protein</fullName>
    </recommendedName>
</protein>
<feature type="compositionally biased region" description="Acidic residues" evidence="1">
    <location>
        <begin position="232"/>
        <end position="245"/>
    </location>
</feature>
<gene>
    <name evidence="3" type="ORF">Ahy_B01g056422</name>
</gene>
<dbReference type="InterPro" id="IPR058594">
    <property type="entry name" value="PB1-like_dom_pln"/>
</dbReference>
<evidence type="ECO:0000313" key="3">
    <source>
        <dbReference type="EMBL" id="RYR31594.1"/>
    </source>
</evidence>
<evidence type="ECO:0000256" key="1">
    <source>
        <dbReference type="SAM" id="MobiDB-lite"/>
    </source>
</evidence>
<evidence type="ECO:0000259" key="2">
    <source>
        <dbReference type="Pfam" id="PF26130"/>
    </source>
</evidence>